<dbReference type="SUPFAM" id="SSF55159">
    <property type="entry name" value="eIF1-like"/>
    <property type="match status" value="1"/>
</dbReference>
<organism evidence="4 5">
    <name type="scientific">Lentisphaera profundi</name>
    <dbReference type="NCBI Taxonomy" id="1658616"/>
    <lineage>
        <taxon>Bacteria</taxon>
        <taxon>Pseudomonadati</taxon>
        <taxon>Lentisphaerota</taxon>
        <taxon>Lentisphaeria</taxon>
        <taxon>Lentisphaerales</taxon>
        <taxon>Lentisphaeraceae</taxon>
        <taxon>Lentisphaera</taxon>
    </lineage>
</organism>
<evidence type="ECO:0000313" key="5">
    <source>
        <dbReference type="Proteomes" id="UP001214250"/>
    </source>
</evidence>
<dbReference type="Proteomes" id="UP001214250">
    <property type="component" value="Chromosome 2"/>
</dbReference>
<dbReference type="Gene3D" id="3.30.780.10">
    <property type="entry name" value="SUI1-like domain"/>
    <property type="match status" value="1"/>
</dbReference>
<dbReference type="GO" id="GO:0003743">
    <property type="term" value="F:translation initiation factor activity"/>
    <property type="evidence" value="ECO:0007669"/>
    <property type="project" value="UniProtKB-KW"/>
</dbReference>
<evidence type="ECO:0000313" key="4">
    <source>
        <dbReference type="EMBL" id="WDE98254.1"/>
    </source>
</evidence>
<gene>
    <name evidence="4" type="ORF">PQO03_20775</name>
</gene>
<dbReference type="Pfam" id="PF01253">
    <property type="entry name" value="SUI1"/>
    <property type="match status" value="1"/>
</dbReference>
<reference evidence="4 5" key="1">
    <citation type="submission" date="2023-02" db="EMBL/GenBank/DDBJ databases">
        <title>Genome sequence of Lentisphaera profundi SAORIC-696.</title>
        <authorList>
            <person name="Kim e."/>
            <person name="Cho J.-C."/>
            <person name="Choi A."/>
            <person name="Kang I."/>
        </authorList>
    </citation>
    <scope>NUCLEOTIDE SEQUENCE [LARGE SCALE GENOMIC DNA]</scope>
    <source>
        <strain evidence="4 5">SAORIC-696</strain>
    </source>
</reference>
<keyword evidence="5" id="KW-1185">Reference proteome</keyword>
<evidence type="ECO:0000256" key="2">
    <source>
        <dbReference type="ARBA" id="ARBA00022917"/>
    </source>
</evidence>
<protein>
    <submittedName>
        <fullName evidence="4">Translation initiation factor</fullName>
    </submittedName>
</protein>
<keyword evidence="4" id="KW-0396">Initiation factor</keyword>
<dbReference type="EMBL" id="CP117812">
    <property type="protein sequence ID" value="WDE98254.1"/>
    <property type="molecule type" value="Genomic_DNA"/>
</dbReference>
<evidence type="ECO:0000259" key="3">
    <source>
        <dbReference type="PROSITE" id="PS50296"/>
    </source>
</evidence>
<name>A0ABY7VWU6_9BACT</name>
<dbReference type="InterPro" id="IPR005872">
    <property type="entry name" value="SUI1_arc_bac"/>
</dbReference>
<feature type="domain" description="SUI1" evidence="3">
    <location>
        <begin position="52"/>
        <end position="114"/>
    </location>
</feature>
<dbReference type="RefSeq" id="WP_274153124.1">
    <property type="nucleotide sequence ID" value="NZ_CP117812.1"/>
</dbReference>
<sequence length="122" mass="13530">MGKNKKPLKSKGFSVNPFADLKVDCIAKDIEGSAKAKNKIAHTTCRIRLEKKGRAGKKVTVIYGFEPVLELVEMMNLLSDLKKSIGSGGTVKEDTLELQGDKRPQVADFLKQKHFRTKGELN</sequence>
<keyword evidence="2" id="KW-0648">Protein biosynthesis</keyword>
<evidence type="ECO:0000256" key="1">
    <source>
        <dbReference type="ARBA" id="ARBA00022845"/>
    </source>
</evidence>
<accession>A0ABY7VWU6</accession>
<dbReference type="CDD" id="cd11567">
    <property type="entry name" value="YciH_like"/>
    <property type="match status" value="1"/>
</dbReference>
<dbReference type="InterPro" id="IPR036877">
    <property type="entry name" value="SUI1_dom_sf"/>
</dbReference>
<proteinExistence type="predicted"/>
<keyword evidence="1" id="KW-0810">Translation regulation</keyword>
<dbReference type="PROSITE" id="PS50296">
    <property type="entry name" value="SUI1"/>
    <property type="match status" value="1"/>
</dbReference>
<dbReference type="InterPro" id="IPR001950">
    <property type="entry name" value="SUI1"/>
</dbReference>